<dbReference type="CDD" id="cd00515">
    <property type="entry name" value="HAM1"/>
    <property type="match status" value="1"/>
</dbReference>
<dbReference type="GO" id="GO:0009146">
    <property type="term" value="P:purine nucleoside triphosphate catabolic process"/>
    <property type="evidence" value="ECO:0007669"/>
    <property type="project" value="UniProtKB-UniRule"/>
</dbReference>
<dbReference type="GO" id="GO:0046872">
    <property type="term" value="F:metal ion binding"/>
    <property type="evidence" value="ECO:0007669"/>
    <property type="project" value="UniProtKB-KW"/>
</dbReference>
<feature type="binding site" evidence="10">
    <location>
        <position position="180"/>
    </location>
    <ligand>
        <name>substrate</name>
    </ligand>
</feature>
<dbReference type="PANTHER" id="PTHR11067:SF9">
    <property type="entry name" value="INOSINE TRIPHOSPHATE PYROPHOSPHATASE"/>
    <property type="match status" value="1"/>
</dbReference>
<gene>
    <name evidence="12" type="ORF">CFX1CAM_1665</name>
</gene>
<organism evidence="12 13">
    <name type="scientific">Candidatus Brevifilum fermentans</name>
    <dbReference type="NCBI Taxonomy" id="1986204"/>
    <lineage>
        <taxon>Bacteria</taxon>
        <taxon>Bacillati</taxon>
        <taxon>Chloroflexota</taxon>
        <taxon>Anaerolineae</taxon>
        <taxon>Anaerolineales</taxon>
        <taxon>Anaerolineaceae</taxon>
        <taxon>Candidatus Brevifilum</taxon>
    </lineage>
</organism>
<reference evidence="13" key="1">
    <citation type="submission" date="2017-05" db="EMBL/GenBank/DDBJ databases">
        <authorList>
            <person name="Kirkegaard R."/>
            <person name="Mcilroy J S."/>
        </authorList>
    </citation>
    <scope>NUCLEOTIDE SEQUENCE [LARGE SCALE GENOMIC DNA]</scope>
</reference>
<dbReference type="KEGG" id="abat:CFX1CAM_1665"/>
<feature type="binding site" evidence="10">
    <location>
        <begin position="12"/>
        <end position="17"/>
    </location>
    <ligand>
        <name>substrate</name>
    </ligand>
</feature>
<evidence type="ECO:0000256" key="10">
    <source>
        <dbReference type="HAMAP-Rule" id="MF_01405"/>
    </source>
</evidence>
<proteinExistence type="inferred from homology"/>
<evidence type="ECO:0000256" key="3">
    <source>
        <dbReference type="ARBA" id="ARBA00022723"/>
    </source>
</evidence>
<feature type="binding site" evidence="10">
    <location>
        <position position="45"/>
    </location>
    <ligand>
        <name>Mg(2+)</name>
        <dbReference type="ChEBI" id="CHEBI:18420"/>
    </ligand>
</feature>
<evidence type="ECO:0000256" key="9">
    <source>
        <dbReference type="ARBA" id="ARBA00052017"/>
    </source>
</evidence>
<evidence type="ECO:0000256" key="11">
    <source>
        <dbReference type="RuleBase" id="RU003781"/>
    </source>
</evidence>
<evidence type="ECO:0000256" key="6">
    <source>
        <dbReference type="ARBA" id="ARBA00022842"/>
    </source>
</evidence>
<evidence type="ECO:0000313" key="13">
    <source>
        <dbReference type="Proteomes" id="UP000195514"/>
    </source>
</evidence>
<keyword evidence="13" id="KW-1185">Reference proteome</keyword>
<name>A0A1Y6K9L9_9CHLR</name>
<dbReference type="FunFam" id="3.90.950.10:FF:000001">
    <property type="entry name" value="dITP/XTP pyrophosphatase"/>
    <property type="match status" value="1"/>
</dbReference>
<dbReference type="OrthoDB" id="9807456at2"/>
<feature type="active site" description="Proton acceptor" evidence="10">
    <location>
        <position position="74"/>
    </location>
</feature>
<dbReference type="GO" id="GO:0036222">
    <property type="term" value="F:XTP diphosphatase activity"/>
    <property type="evidence" value="ECO:0007669"/>
    <property type="project" value="UniProtKB-UniRule"/>
</dbReference>
<feature type="binding site" evidence="10">
    <location>
        <position position="74"/>
    </location>
    <ligand>
        <name>Mg(2+)</name>
        <dbReference type="ChEBI" id="CHEBI:18420"/>
    </ligand>
</feature>
<dbReference type="EMBL" id="LT859958">
    <property type="protein sequence ID" value="SMX54730.1"/>
    <property type="molecule type" value="Genomic_DNA"/>
</dbReference>
<keyword evidence="3 10" id="KW-0479">Metal-binding</keyword>
<comment type="function">
    <text evidence="10">Pyrophosphatase that catalyzes the hydrolysis of nucleoside triphosphates to their monophosphate derivatives, with a high preference for the non-canonical purine nucleotides XTP (xanthosine triphosphate), dITP (deoxyinosine triphosphate) and ITP. Seems to function as a house-cleaning enzyme that removes non-canonical purine nucleotides from the nucleotide pool, thus preventing their incorporation into DNA/RNA and avoiding chromosomal lesions.</text>
</comment>
<evidence type="ECO:0000256" key="2">
    <source>
        <dbReference type="ARBA" id="ARBA00011738"/>
    </source>
</evidence>
<evidence type="ECO:0000256" key="8">
    <source>
        <dbReference type="ARBA" id="ARBA00051875"/>
    </source>
</evidence>
<dbReference type="RefSeq" id="WP_087862552.1">
    <property type="nucleotide sequence ID" value="NZ_LT859958.1"/>
</dbReference>
<comment type="catalytic activity">
    <reaction evidence="8 10">
        <text>dITP + H2O = dIMP + diphosphate + H(+)</text>
        <dbReference type="Rhea" id="RHEA:28342"/>
        <dbReference type="ChEBI" id="CHEBI:15377"/>
        <dbReference type="ChEBI" id="CHEBI:15378"/>
        <dbReference type="ChEBI" id="CHEBI:33019"/>
        <dbReference type="ChEBI" id="CHEBI:61194"/>
        <dbReference type="ChEBI" id="CHEBI:61382"/>
        <dbReference type="EC" id="3.6.1.66"/>
    </reaction>
</comment>
<dbReference type="Pfam" id="PF01725">
    <property type="entry name" value="Ham1p_like"/>
    <property type="match status" value="1"/>
</dbReference>
<dbReference type="PANTHER" id="PTHR11067">
    <property type="entry name" value="INOSINE TRIPHOSPHATE PYROPHOSPHATASE/HAM1 PROTEIN"/>
    <property type="match status" value="1"/>
</dbReference>
<evidence type="ECO:0000256" key="4">
    <source>
        <dbReference type="ARBA" id="ARBA00022741"/>
    </source>
</evidence>
<evidence type="ECO:0000313" key="12">
    <source>
        <dbReference type="EMBL" id="SMX54730.1"/>
    </source>
</evidence>
<dbReference type="EC" id="3.6.1.66" evidence="10"/>
<evidence type="ECO:0000256" key="5">
    <source>
        <dbReference type="ARBA" id="ARBA00022801"/>
    </source>
</evidence>
<comment type="similarity">
    <text evidence="1 10 11">Belongs to the HAM1 NTPase family.</text>
</comment>
<dbReference type="InterPro" id="IPR002637">
    <property type="entry name" value="RdgB/HAM1"/>
</dbReference>
<dbReference type="GO" id="GO:0000166">
    <property type="term" value="F:nucleotide binding"/>
    <property type="evidence" value="ECO:0007669"/>
    <property type="project" value="UniProtKB-KW"/>
</dbReference>
<comment type="subunit">
    <text evidence="2 10">Homodimer.</text>
</comment>
<feature type="binding site" evidence="10">
    <location>
        <begin position="185"/>
        <end position="186"/>
    </location>
    <ligand>
        <name>substrate</name>
    </ligand>
</feature>
<dbReference type="GO" id="GO:0036220">
    <property type="term" value="F:ITP diphosphatase activity"/>
    <property type="evidence" value="ECO:0007669"/>
    <property type="project" value="UniProtKB-UniRule"/>
</dbReference>
<dbReference type="InterPro" id="IPR020922">
    <property type="entry name" value="dITP/XTP_pyrophosphatase"/>
</dbReference>
<dbReference type="GO" id="GO:0005829">
    <property type="term" value="C:cytosol"/>
    <property type="evidence" value="ECO:0007669"/>
    <property type="project" value="TreeGrafter"/>
</dbReference>
<dbReference type="GO" id="GO:0009117">
    <property type="term" value="P:nucleotide metabolic process"/>
    <property type="evidence" value="ECO:0007669"/>
    <property type="project" value="UniProtKB-KW"/>
</dbReference>
<feature type="binding site" evidence="10">
    <location>
        <position position="75"/>
    </location>
    <ligand>
        <name>substrate</name>
    </ligand>
</feature>
<dbReference type="Proteomes" id="UP000195514">
    <property type="component" value="Chromosome I"/>
</dbReference>
<dbReference type="HAMAP" id="MF_01405">
    <property type="entry name" value="Non_canon_purine_NTPase"/>
    <property type="match status" value="1"/>
</dbReference>
<evidence type="ECO:0000256" key="7">
    <source>
        <dbReference type="ARBA" id="ARBA00023080"/>
    </source>
</evidence>
<comment type="cofactor">
    <cofactor evidence="10">
        <name>Mg(2+)</name>
        <dbReference type="ChEBI" id="CHEBI:18420"/>
    </cofactor>
    <text evidence="10">Binds 1 Mg(2+) ion per subunit.</text>
</comment>
<protein>
    <recommendedName>
        <fullName evidence="10">dITP/XTP pyrophosphatase</fullName>
        <ecNumber evidence="10">3.6.1.66</ecNumber>
    </recommendedName>
    <alternativeName>
        <fullName evidence="10">Non-canonical purine NTP pyrophosphatase</fullName>
    </alternativeName>
    <alternativeName>
        <fullName evidence="10">Non-standard purine NTP pyrophosphatase</fullName>
    </alternativeName>
    <alternativeName>
        <fullName evidence="10">Nucleoside-triphosphate diphosphatase</fullName>
    </alternativeName>
    <alternativeName>
        <fullName evidence="10">Nucleoside-triphosphate pyrophosphatase</fullName>
        <shortName evidence="10">NTPase</shortName>
    </alternativeName>
</protein>
<keyword evidence="7 10" id="KW-0546">Nucleotide metabolism</keyword>
<dbReference type="Gene3D" id="3.90.950.10">
    <property type="match status" value="1"/>
</dbReference>
<dbReference type="InterPro" id="IPR029001">
    <property type="entry name" value="ITPase-like_fam"/>
</dbReference>
<comment type="catalytic activity">
    <reaction evidence="9 10">
        <text>XTP + H2O = XMP + diphosphate + H(+)</text>
        <dbReference type="Rhea" id="RHEA:28610"/>
        <dbReference type="ChEBI" id="CHEBI:15377"/>
        <dbReference type="ChEBI" id="CHEBI:15378"/>
        <dbReference type="ChEBI" id="CHEBI:33019"/>
        <dbReference type="ChEBI" id="CHEBI:57464"/>
        <dbReference type="ChEBI" id="CHEBI:61314"/>
        <dbReference type="EC" id="3.6.1.66"/>
    </reaction>
</comment>
<keyword evidence="5 10" id="KW-0378">Hydrolase</keyword>
<dbReference type="SUPFAM" id="SSF52972">
    <property type="entry name" value="ITPase-like"/>
    <property type="match status" value="1"/>
</dbReference>
<sequence>MNITTAKLVIASGNSGKIFEIKAILSHLEIDIVTFEDCGNRIDIEETGSTYFENARIKAMAYLTETGLPVLADDTGLEVEALDGAPGLHSARFSPTQPATDSDRRRYLLSQLVAKPQPWKARFVCTTVLALPDGEIITTTGCCQGLIAPEERGSRGFGYDPVFYIPEYNATMAELSADIKNQISHRARALAAMIPHIQEKLISR</sequence>
<feature type="binding site" evidence="10">
    <location>
        <begin position="157"/>
        <end position="160"/>
    </location>
    <ligand>
        <name>substrate</name>
    </ligand>
</feature>
<dbReference type="AlphaFoldDB" id="A0A1Y6K9L9"/>
<dbReference type="GO" id="GO:0035870">
    <property type="term" value="F:dITP diphosphatase activity"/>
    <property type="evidence" value="ECO:0007669"/>
    <property type="project" value="UniProtKB-UniRule"/>
</dbReference>
<keyword evidence="6 10" id="KW-0460">Magnesium</keyword>
<dbReference type="GO" id="GO:0017111">
    <property type="term" value="F:ribonucleoside triphosphate phosphatase activity"/>
    <property type="evidence" value="ECO:0007669"/>
    <property type="project" value="InterPro"/>
</dbReference>
<accession>A0A1Y6K9L9</accession>
<evidence type="ECO:0000256" key="1">
    <source>
        <dbReference type="ARBA" id="ARBA00008023"/>
    </source>
</evidence>
<dbReference type="NCBIfam" id="TIGR00042">
    <property type="entry name" value="RdgB/HAM1 family non-canonical purine NTP pyrophosphatase"/>
    <property type="match status" value="1"/>
</dbReference>
<keyword evidence="4 10" id="KW-0547">Nucleotide-binding</keyword>
<comment type="catalytic activity">
    <reaction evidence="10">
        <text>ITP + H2O = IMP + diphosphate + H(+)</text>
        <dbReference type="Rhea" id="RHEA:29399"/>
        <dbReference type="ChEBI" id="CHEBI:15377"/>
        <dbReference type="ChEBI" id="CHEBI:15378"/>
        <dbReference type="ChEBI" id="CHEBI:33019"/>
        <dbReference type="ChEBI" id="CHEBI:58053"/>
        <dbReference type="ChEBI" id="CHEBI:61402"/>
        <dbReference type="EC" id="3.6.1.66"/>
    </reaction>
</comment>